<evidence type="ECO:0000313" key="3">
    <source>
        <dbReference type="RefSeq" id="XP_012693501.1"/>
    </source>
</evidence>
<dbReference type="GO" id="GO:0030170">
    <property type="term" value="F:pyridoxal phosphate binding"/>
    <property type="evidence" value="ECO:0007669"/>
    <property type="project" value="InterPro"/>
</dbReference>
<proteinExistence type="predicted"/>
<keyword evidence="2" id="KW-1185">Reference proteome</keyword>
<dbReference type="Proteomes" id="UP000515152">
    <property type="component" value="Chromosome 14"/>
</dbReference>
<dbReference type="Pfam" id="PF03473">
    <property type="entry name" value="MOSC"/>
    <property type="match status" value="1"/>
</dbReference>
<dbReference type="RefSeq" id="XP_012693501.1">
    <property type="nucleotide sequence ID" value="XM_012838047.3"/>
</dbReference>
<dbReference type="GO" id="GO:0043546">
    <property type="term" value="F:molybdopterin cofactor binding"/>
    <property type="evidence" value="ECO:0007669"/>
    <property type="project" value="TreeGrafter"/>
</dbReference>
<dbReference type="GO" id="GO:0005743">
    <property type="term" value="C:mitochondrial inner membrane"/>
    <property type="evidence" value="ECO:0007669"/>
    <property type="project" value="TreeGrafter"/>
</dbReference>
<dbReference type="OrthoDB" id="17255at2759"/>
<gene>
    <name evidence="3" type="primary">LOC105909419</name>
</gene>
<dbReference type="PANTHER" id="PTHR14237">
    <property type="entry name" value="MOLYBDOPTERIN COFACTOR SULFURASE MOSC"/>
    <property type="match status" value="1"/>
</dbReference>
<organism evidence="2 3">
    <name type="scientific">Clupea harengus</name>
    <name type="common">Atlantic herring</name>
    <dbReference type="NCBI Taxonomy" id="7950"/>
    <lineage>
        <taxon>Eukaryota</taxon>
        <taxon>Metazoa</taxon>
        <taxon>Chordata</taxon>
        <taxon>Craniata</taxon>
        <taxon>Vertebrata</taxon>
        <taxon>Euteleostomi</taxon>
        <taxon>Actinopterygii</taxon>
        <taxon>Neopterygii</taxon>
        <taxon>Teleostei</taxon>
        <taxon>Clupei</taxon>
        <taxon>Clupeiformes</taxon>
        <taxon>Clupeoidei</taxon>
        <taxon>Clupeidae</taxon>
        <taxon>Clupea</taxon>
    </lineage>
</organism>
<dbReference type="InterPro" id="IPR011037">
    <property type="entry name" value="Pyrv_Knase-like_insert_dom_sf"/>
</dbReference>
<dbReference type="SUPFAM" id="SSF50800">
    <property type="entry name" value="PK beta-barrel domain-like"/>
    <property type="match status" value="1"/>
</dbReference>
<dbReference type="KEGG" id="char:105909419"/>
<feature type="domain" description="MOSC" evidence="1">
    <location>
        <begin position="36"/>
        <end position="184"/>
    </location>
</feature>
<sequence length="186" mass="21041">MTGVYNADCGDEISRWLTRYFAAGKTFRLVHYELQMKPRKSVKIEPLFPADEEVAYSDSAAVMLLSEAAVKDLSSRLDKDVTVSRFHPNIVVSDCEAFGEDSCYDLQIGSVRIKWVMACGRCILTTIDPETGIITRKEPLDTLKSYRQCDPSQKKIYKTSPLFGQYYISKQTGILHVGEPVYTISY</sequence>
<dbReference type="AlphaFoldDB" id="A0A6P3WAC8"/>
<dbReference type="GeneID" id="105909419"/>
<dbReference type="PANTHER" id="PTHR14237:SF19">
    <property type="entry name" value="MITOCHONDRIAL AMIDOXIME REDUCING COMPONENT 1"/>
    <property type="match status" value="1"/>
</dbReference>
<dbReference type="GO" id="GO:0030151">
    <property type="term" value="F:molybdenum ion binding"/>
    <property type="evidence" value="ECO:0007669"/>
    <property type="project" value="InterPro"/>
</dbReference>
<dbReference type="GO" id="GO:0042126">
    <property type="term" value="P:nitrate metabolic process"/>
    <property type="evidence" value="ECO:0007669"/>
    <property type="project" value="TreeGrafter"/>
</dbReference>
<dbReference type="GO" id="GO:0008940">
    <property type="term" value="F:nitrate reductase activity"/>
    <property type="evidence" value="ECO:0007669"/>
    <property type="project" value="TreeGrafter"/>
</dbReference>
<dbReference type="InterPro" id="IPR005302">
    <property type="entry name" value="MoCF_Sase_C"/>
</dbReference>
<reference evidence="3" key="1">
    <citation type="submission" date="2025-08" db="UniProtKB">
        <authorList>
            <consortium name="RefSeq"/>
        </authorList>
    </citation>
    <scope>IDENTIFICATION</scope>
</reference>
<evidence type="ECO:0000259" key="1">
    <source>
        <dbReference type="PROSITE" id="PS51340"/>
    </source>
</evidence>
<name>A0A6P3WAC8_CLUHA</name>
<evidence type="ECO:0000313" key="2">
    <source>
        <dbReference type="Proteomes" id="UP000515152"/>
    </source>
</evidence>
<accession>A0A6P3WAC8</accession>
<protein>
    <submittedName>
        <fullName evidence="3">Mitochondrial amidoxime-reducing component 1-like</fullName>
    </submittedName>
</protein>
<dbReference type="PROSITE" id="PS51340">
    <property type="entry name" value="MOSC"/>
    <property type="match status" value="1"/>
</dbReference>